<evidence type="ECO:0000313" key="11">
    <source>
        <dbReference type="Proteomes" id="UP000233551"/>
    </source>
</evidence>
<comment type="similarity">
    <text evidence="2 6">Belongs to the DHHC palmitoyltransferase family.</text>
</comment>
<evidence type="ECO:0000256" key="5">
    <source>
        <dbReference type="ARBA" id="ARBA00023136"/>
    </source>
</evidence>
<feature type="non-terminal residue" evidence="10">
    <location>
        <position position="1"/>
    </location>
</feature>
<dbReference type="Pfam" id="PF01248">
    <property type="entry name" value="Ribosomal_L7Ae"/>
    <property type="match status" value="1"/>
</dbReference>
<accession>A0A2I0KJF6</accession>
<dbReference type="GO" id="GO:0012505">
    <property type="term" value="C:endomembrane system"/>
    <property type="evidence" value="ECO:0007669"/>
    <property type="project" value="UniProtKB-SubCell"/>
</dbReference>
<comment type="caution">
    <text evidence="6">Lacks conserved residue(s) required for the propagation of feature annotation.</text>
</comment>
<evidence type="ECO:0000313" key="10">
    <source>
        <dbReference type="EMBL" id="PKI68657.1"/>
    </source>
</evidence>
<dbReference type="PANTHER" id="PTHR47903">
    <property type="entry name" value="OS07G0636400 PROTEIN"/>
    <property type="match status" value="1"/>
</dbReference>
<dbReference type="PANTHER" id="PTHR47903:SF2">
    <property type="entry name" value="OS07G0636400 PROTEIN"/>
    <property type="match status" value="1"/>
</dbReference>
<dbReference type="PROSITE" id="PS50216">
    <property type="entry name" value="DHHC"/>
    <property type="match status" value="1"/>
</dbReference>
<dbReference type="Proteomes" id="UP000233551">
    <property type="component" value="Unassembled WGS sequence"/>
</dbReference>
<comment type="domain">
    <text evidence="6">The DHHC domain is required for palmitoyltransferase activity.</text>
</comment>
<dbReference type="EMBL" id="PGOL01000545">
    <property type="protein sequence ID" value="PKI68657.1"/>
    <property type="molecule type" value="Genomic_DNA"/>
</dbReference>
<evidence type="ECO:0000256" key="2">
    <source>
        <dbReference type="ARBA" id="ARBA00008574"/>
    </source>
</evidence>
<organism evidence="10 11">
    <name type="scientific">Punica granatum</name>
    <name type="common">Pomegranate</name>
    <dbReference type="NCBI Taxonomy" id="22663"/>
    <lineage>
        <taxon>Eukaryota</taxon>
        <taxon>Viridiplantae</taxon>
        <taxon>Streptophyta</taxon>
        <taxon>Embryophyta</taxon>
        <taxon>Tracheophyta</taxon>
        <taxon>Spermatophyta</taxon>
        <taxon>Magnoliopsida</taxon>
        <taxon>eudicotyledons</taxon>
        <taxon>Gunneridae</taxon>
        <taxon>Pentapetalae</taxon>
        <taxon>rosids</taxon>
        <taxon>malvids</taxon>
        <taxon>Myrtales</taxon>
        <taxon>Lythraceae</taxon>
        <taxon>Punica</taxon>
    </lineage>
</organism>
<dbReference type="SUPFAM" id="SSF55315">
    <property type="entry name" value="L30e-like"/>
    <property type="match status" value="1"/>
</dbReference>
<feature type="compositionally biased region" description="Acidic residues" evidence="7">
    <location>
        <begin position="96"/>
        <end position="111"/>
    </location>
</feature>
<dbReference type="Pfam" id="PF01529">
    <property type="entry name" value="DHHC"/>
    <property type="match status" value="1"/>
</dbReference>
<dbReference type="EC" id="2.3.1.225" evidence="6"/>
<gene>
    <name evidence="10" type="ORF">CRG98_010937</name>
</gene>
<reference evidence="10 11" key="1">
    <citation type="submission" date="2017-11" db="EMBL/GenBank/DDBJ databases">
        <title>De-novo sequencing of pomegranate (Punica granatum L.) genome.</title>
        <authorList>
            <person name="Akparov Z."/>
            <person name="Amiraslanov A."/>
            <person name="Hajiyeva S."/>
            <person name="Abbasov M."/>
            <person name="Kaur K."/>
            <person name="Hamwieh A."/>
            <person name="Solovyev V."/>
            <person name="Salamov A."/>
            <person name="Braich B."/>
            <person name="Kosarev P."/>
            <person name="Mahmoud A."/>
            <person name="Hajiyev E."/>
            <person name="Babayeva S."/>
            <person name="Izzatullayeva V."/>
            <person name="Mammadov A."/>
            <person name="Mammadov A."/>
            <person name="Sharifova S."/>
            <person name="Ojaghi J."/>
            <person name="Eynullazada K."/>
            <person name="Bayramov B."/>
            <person name="Abdulazimova A."/>
            <person name="Shahmuradov I."/>
        </authorList>
    </citation>
    <scope>NUCLEOTIDE SEQUENCE [LARGE SCALE GENOMIC DNA]</scope>
    <source>
        <strain evidence="11">cv. AG2017</strain>
        <tissue evidence="10">Leaf</tissue>
    </source>
</reference>
<keyword evidence="5 6" id="KW-0472">Membrane</keyword>
<keyword evidence="4 6" id="KW-1133">Transmembrane helix</keyword>
<comment type="catalytic activity">
    <reaction evidence="6">
        <text>L-cysteinyl-[protein] + hexadecanoyl-CoA = S-hexadecanoyl-L-cysteinyl-[protein] + CoA</text>
        <dbReference type="Rhea" id="RHEA:36683"/>
        <dbReference type="Rhea" id="RHEA-COMP:10131"/>
        <dbReference type="Rhea" id="RHEA-COMP:11032"/>
        <dbReference type="ChEBI" id="CHEBI:29950"/>
        <dbReference type="ChEBI" id="CHEBI:57287"/>
        <dbReference type="ChEBI" id="CHEBI:57379"/>
        <dbReference type="ChEBI" id="CHEBI:74151"/>
        <dbReference type="EC" id="2.3.1.225"/>
    </reaction>
</comment>
<comment type="caution">
    <text evidence="10">The sequence shown here is derived from an EMBL/GenBank/DDBJ whole genome shotgun (WGS) entry which is preliminary data.</text>
</comment>
<dbReference type="STRING" id="22663.A0A2I0KJF6"/>
<evidence type="ECO:0000256" key="1">
    <source>
        <dbReference type="ARBA" id="ARBA00004127"/>
    </source>
</evidence>
<evidence type="ECO:0000259" key="8">
    <source>
        <dbReference type="Pfam" id="PF01248"/>
    </source>
</evidence>
<keyword evidence="6" id="KW-0012">Acyltransferase</keyword>
<proteinExistence type="inferred from homology"/>
<keyword evidence="11" id="KW-1185">Reference proteome</keyword>
<evidence type="ECO:0000256" key="4">
    <source>
        <dbReference type="ARBA" id="ARBA00022989"/>
    </source>
</evidence>
<dbReference type="Gene3D" id="3.30.1330.30">
    <property type="match status" value="1"/>
</dbReference>
<feature type="domain" description="Palmitoyltransferase DHHC" evidence="9">
    <location>
        <begin position="3"/>
        <end position="57"/>
    </location>
</feature>
<name>A0A2I0KJF6_PUNGR</name>
<dbReference type="InterPro" id="IPR001594">
    <property type="entry name" value="Palmitoyltrfase_DHHC"/>
</dbReference>
<protein>
    <recommendedName>
        <fullName evidence="6">S-acyltransferase</fullName>
        <ecNumber evidence="6">2.3.1.225</ecNumber>
    </recommendedName>
    <alternativeName>
        <fullName evidence="6">Palmitoyltransferase</fullName>
    </alternativeName>
</protein>
<feature type="transmembrane region" description="Helical" evidence="6">
    <location>
        <begin position="33"/>
        <end position="53"/>
    </location>
</feature>
<evidence type="ECO:0000256" key="3">
    <source>
        <dbReference type="ARBA" id="ARBA00022692"/>
    </source>
</evidence>
<feature type="region of interest" description="Disordered" evidence="7">
    <location>
        <begin position="93"/>
        <end position="117"/>
    </location>
</feature>
<evidence type="ECO:0000259" key="9">
    <source>
        <dbReference type="Pfam" id="PF01529"/>
    </source>
</evidence>
<dbReference type="GO" id="GO:0019706">
    <property type="term" value="F:protein-cysteine S-palmitoyltransferase activity"/>
    <property type="evidence" value="ECO:0007669"/>
    <property type="project" value="UniProtKB-EC"/>
</dbReference>
<sequence>VKKHSKHCRTCNRCVEGFDHHCRWLNNCIGKRNYTTFILLMVFVLLMFLLFLLTSYSSAALGQLFLFHIVLIRKGMRTYDYILAMKEDNQTVGLDPFEDSDSDSDESSDFDSPEKPSFVSRFICRGGHRLNQNSTKLSIRIDGDPESTSSTKKQGFHVSINPWSLLKLSKDTALAAADRARERLLRTKPEIDPLRPLPLEKKSGPLMQAERSINTTVISSTPVVSKLAFPASPGRFSSPRRRFSGSPKNKYRSNFDLKLTEVSRELETYISRQALGPPKPRPKSCCSLQQPKPAPAIIPPLKRCRCYSSNMGRRGGRPPERATCPPNPTVVLHEQEKIEAARASDGDVLPEKIWLKQQFAIGVNEVTRLLERMPLSGEKGSSPQKPDAMSSNDKAPWLQAVLVAFDCNPKWLIRHLPSLASSRKVPLIFVKDKKRGSLRLGEIVKLKTAMAIGIKAKGSAINAIVEKILGSDKLDDKK</sequence>
<dbReference type="AlphaFoldDB" id="A0A2I0KJF6"/>
<evidence type="ECO:0000256" key="6">
    <source>
        <dbReference type="RuleBase" id="RU079119"/>
    </source>
</evidence>
<feature type="non-terminal residue" evidence="10">
    <location>
        <position position="478"/>
    </location>
</feature>
<keyword evidence="3 6" id="KW-0812">Transmembrane</keyword>
<feature type="domain" description="Ribosomal protein eL8/eL30/eS12/Gadd45" evidence="8">
    <location>
        <begin position="399"/>
        <end position="458"/>
    </location>
</feature>
<comment type="subcellular location">
    <subcellularLocation>
        <location evidence="1">Endomembrane system</location>
        <topology evidence="1">Multi-pass membrane protein</topology>
    </subcellularLocation>
</comment>
<dbReference type="InterPro" id="IPR004038">
    <property type="entry name" value="Ribosomal_eL8/eL30/eS12/Gad45"/>
</dbReference>
<keyword evidence="6" id="KW-0808">Transferase</keyword>
<evidence type="ECO:0000256" key="7">
    <source>
        <dbReference type="SAM" id="MobiDB-lite"/>
    </source>
</evidence>
<dbReference type="InterPro" id="IPR029064">
    <property type="entry name" value="Ribosomal_eL30-like_sf"/>
</dbReference>